<name>A0A914CBP3_9BILA</name>
<proteinExistence type="predicted"/>
<sequence length="425" mass="50106">MSSRAKSIFGDELEFKKETCAKRMEKSIQRYTELINELLTTRDNQYFPEVLLTSSQLQNSHQSTLEQARESKHSGQASARRLYAQKSTSRIQDDALTDVTPVISEDPFHPTNFTKVPRIETRATNDNDEVFDDEDWENQQQPTTSRRIHFPPFKPSVNRRLDYHFSSDPGFQKKLYNPVERCGICTTQKIESDDNFMLKNRPRHAHSMDGPRYHHYHDEDWWIHAKLHELPHVLKQLRKENRAEQESLELEQQQYKMTTRKPLSARNFSEDLPEIRFEQKSPFFLASKSKPSHSIPANRQELLAFIKNYCPLLSEVAKNVLNRKNIKNLVDEFFRALEQHADLLAKRILRLKKEQRRAVGRSWSEITKQIDSDERERDLCRRKANEIHTAILRDDPLYNPARTPTKTNMGNELNQLRLLQTVFDH</sequence>
<protein>
    <submittedName>
        <fullName evidence="3">Uncharacterized protein</fullName>
    </submittedName>
</protein>
<organism evidence="2 3">
    <name type="scientific">Acrobeloides nanus</name>
    <dbReference type="NCBI Taxonomy" id="290746"/>
    <lineage>
        <taxon>Eukaryota</taxon>
        <taxon>Metazoa</taxon>
        <taxon>Ecdysozoa</taxon>
        <taxon>Nematoda</taxon>
        <taxon>Chromadorea</taxon>
        <taxon>Rhabditida</taxon>
        <taxon>Tylenchina</taxon>
        <taxon>Cephalobomorpha</taxon>
        <taxon>Cephaloboidea</taxon>
        <taxon>Cephalobidae</taxon>
        <taxon>Acrobeloides</taxon>
    </lineage>
</organism>
<feature type="region of interest" description="Disordered" evidence="1">
    <location>
        <begin position="61"/>
        <end position="86"/>
    </location>
</feature>
<evidence type="ECO:0000313" key="2">
    <source>
        <dbReference type="Proteomes" id="UP000887540"/>
    </source>
</evidence>
<keyword evidence="2" id="KW-1185">Reference proteome</keyword>
<reference evidence="3" key="1">
    <citation type="submission" date="2022-11" db="UniProtKB">
        <authorList>
            <consortium name="WormBaseParasite"/>
        </authorList>
    </citation>
    <scope>IDENTIFICATION</scope>
</reference>
<dbReference type="Proteomes" id="UP000887540">
    <property type="component" value="Unplaced"/>
</dbReference>
<dbReference type="WBParaSite" id="ACRNAN_Path_810.g3077.t2">
    <property type="protein sequence ID" value="ACRNAN_Path_810.g3077.t2"/>
    <property type="gene ID" value="ACRNAN_Path_810.g3077"/>
</dbReference>
<dbReference type="AlphaFoldDB" id="A0A914CBP3"/>
<evidence type="ECO:0000313" key="3">
    <source>
        <dbReference type="WBParaSite" id="ACRNAN_Path_810.g3077.t2"/>
    </source>
</evidence>
<accession>A0A914CBP3</accession>
<evidence type="ECO:0000256" key="1">
    <source>
        <dbReference type="SAM" id="MobiDB-lite"/>
    </source>
</evidence>